<dbReference type="Gene3D" id="1.10.10.10">
    <property type="entry name" value="Winged helix-like DNA-binding domain superfamily/Winged helix DNA-binding domain"/>
    <property type="match status" value="1"/>
</dbReference>
<dbReference type="CDD" id="cd06170">
    <property type="entry name" value="LuxR_C_like"/>
    <property type="match status" value="1"/>
</dbReference>
<dbReference type="GO" id="GO:0006355">
    <property type="term" value="P:regulation of DNA-templated transcription"/>
    <property type="evidence" value="ECO:0007669"/>
    <property type="project" value="InterPro"/>
</dbReference>
<dbReference type="InterPro" id="IPR036388">
    <property type="entry name" value="WH-like_DNA-bd_sf"/>
</dbReference>
<evidence type="ECO:0000313" key="5">
    <source>
        <dbReference type="Proteomes" id="UP000466554"/>
    </source>
</evidence>
<dbReference type="Proteomes" id="UP000466554">
    <property type="component" value="Chromosome"/>
</dbReference>
<dbReference type="Gene3D" id="1.25.40.10">
    <property type="entry name" value="Tetratricopeptide repeat domain"/>
    <property type="match status" value="1"/>
</dbReference>
<dbReference type="PROSITE" id="PS50043">
    <property type="entry name" value="HTH_LUXR_2"/>
    <property type="match status" value="1"/>
</dbReference>
<accession>A0A7I7U7I8</accession>
<dbReference type="Gene3D" id="3.40.50.300">
    <property type="entry name" value="P-loop containing nucleotide triphosphate hydrolases"/>
    <property type="match status" value="1"/>
</dbReference>
<evidence type="ECO:0000313" key="4">
    <source>
        <dbReference type="EMBL" id="BBY77352.1"/>
    </source>
</evidence>
<dbReference type="SUPFAM" id="SSF46894">
    <property type="entry name" value="C-terminal effector domain of the bipartite response regulators"/>
    <property type="match status" value="1"/>
</dbReference>
<proteinExistence type="predicted"/>
<dbReference type="InterPro" id="IPR011990">
    <property type="entry name" value="TPR-like_helical_dom_sf"/>
</dbReference>
<dbReference type="Pfam" id="PF13191">
    <property type="entry name" value="AAA_16"/>
    <property type="match status" value="1"/>
</dbReference>
<keyword evidence="1" id="KW-0547">Nucleotide-binding</keyword>
<dbReference type="AlphaFoldDB" id="A0A7I7U7I8"/>
<evidence type="ECO:0000256" key="2">
    <source>
        <dbReference type="ARBA" id="ARBA00022840"/>
    </source>
</evidence>
<dbReference type="EMBL" id="AP022598">
    <property type="protein sequence ID" value="BBY77352.1"/>
    <property type="molecule type" value="Genomic_DNA"/>
</dbReference>
<dbReference type="InterPro" id="IPR041664">
    <property type="entry name" value="AAA_16"/>
</dbReference>
<dbReference type="RefSeq" id="WP_197746364.1">
    <property type="nucleotide sequence ID" value="NZ_AP022598.1"/>
</dbReference>
<dbReference type="InterPro" id="IPR016032">
    <property type="entry name" value="Sig_transdc_resp-reg_C-effctor"/>
</dbReference>
<dbReference type="InterPro" id="IPR027417">
    <property type="entry name" value="P-loop_NTPase"/>
</dbReference>
<keyword evidence="2" id="KW-0067">ATP-binding</keyword>
<dbReference type="InterPro" id="IPR000792">
    <property type="entry name" value="Tscrpt_reg_LuxR_C"/>
</dbReference>
<dbReference type="SUPFAM" id="SSF52540">
    <property type="entry name" value="P-loop containing nucleoside triphosphate hydrolases"/>
    <property type="match status" value="1"/>
</dbReference>
<dbReference type="SUPFAM" id="SSF48452">
    <property type="entry name" value="TPR-like"/>
    <property type="match status" value="1"/>
</dbReference>
<dbReference type="PANTHER" id="PTHR16305">
    <property type="entry name" value="TESTICULAR SOLUBLE ADENYLYL CYCLASE"/>
    <property type="match status" value="1"/>
</dbReference>
<dbReference type="PRINTS" id="PR00038">
    <property type="entry name" value="HTHLUXR"/>
</dbReference>
<sequence>MAANDELIGRRDECAVVDGIVDALRAGESRALVLRGEPGIGKTALLDHLARAADGFQVVRTAGVQAEMELAFAGVHQLCQPFLDHLGRLPAPQRDALGTALGIAEGPVPDRFLVGLAVLNLFSNVAAERPLICLVDDEQWLDRASAQVLAFVARRLGAESVAVVFAAREPTDAVSGLPTLVIRGLHAPDARALLEAALIGPLDVRVRDRIVAETRGNPLALLELPRQMTAEDLAGGFGFFGAAGISTGVEPAFGARIAGLPRPSRLLLLLAAAEPTGDAALVWRAAELLEIAAESAVPAVEADLAGFGTWVRFRHPLVRSAAYRAGTAQDRRRVHRALAEATDPEHDSDRRAWHLAHAATGPDEDVAVALEQSADRAHRRGGVSAAAAFLERAAAVTADRDKRAERVLAAAEAKAEAGAFDAAVDLLALARSEHLSDLQWARADLLQARIAFVSQRGSDAPPLLLKAAEGLRAIDTDLCRTTYIEAFTAAMFAGRLSVGADAEEIARSAADAPRLPGAPQLRDLLLDWLVEFFTHGHAAALPALNRALDAAEGDVPEWEGRRCAWLATVAALRAWDDRRWHEMSSGYVDYVRVAGILSDIPLALNTHAFMTMFTGELSAAAALVEELATAQHAVKSTIAPYAALGLAALRGARDTALALSSRTISEVTARGEGNGISVAMWATALLHNGFGDFQAALDAARQAIEYPAGLSSANWAFTELVEAAARLGLQDEAESALRRFSEISRSSGTDWALGSEARVRALLADDAAAERLYVEAIDRLGRTRIRTELARAHLVYGEWLRRQRRRGEARTELQTAHDMFIAMGMQAFAERAGRELRATGYGVAADEPSAVGGAALTAQEEQVARLARDGLSNPEIGARLFISARTVQYHLRKVFTKLGISSRSQLPQVLT</sequence>
<protein>
    <submittedName>
        <fullName evidence="4">Helix-turn-helix transcriptional regulator</fullName>
    </submittedName>
</protein>
<gene>
    <name evidence="4" type="ORF">MPRF_42510</name>
</gene>
<feature type="domain" description="HTH luxR-type" evidence="3">
    <location>
        <begin position="849"/>
        <end position="911"/>
    </location>
</feature>
<name>A0A7I7U7I8_MYCPF</name>
<dbReference type="SMART" id="SM00421">
    <property type="entry name" value="HTH_LUXR"/>
    <property type="match status" value="1"/>
</dbReference>
<reference evidence="4 5" key="1">
    <citation type="journal article" date="2019" name="Emerg. Microbes Infect.">
        <title>Comprehensive subspecies identification of 175 nontuberculous mycobacteria species based on 7547 genomic profiles.</title>
        <authorList>
            <person name="Matsumoto Y."/>
            <person name="Kinjo T."/>
            <person name="Motooka D."/>
            <person name="Nabeya D."/>
            <person name="Jung N."/>
            <person name="Uechi K."/>
            <person name="Horii T."/>
            <person name="Iida T."/>
            <person name="Fujita J."/>
            <person name="Nakamura S."/>
        </authorList>
    </citation>
    <scope>NUCLEOTIDE SEQUENCE [LARGE SCALE GENOMIC DNA]</scope>
    <source>
        <strain evidence="4 5">JCM 6367</strain>
    </source>
</reference>
<evidence type="ECO:0000259" key="3">
    <source>
        <dbReference type="PROSITE" id="PS50043"/>
    </source>
</evidence>
<dbReference type="PANTHER" id="PTHR16305:SF35">
    <property type="entry name" value="TRANSCRIPTIONAL ACTIVATOR DOMAIN"/>
    <property type="match status" value="1"/>
</dbReference>
<dbReference type="GO" id="GO:0005737">
    <property type="term" value="C:cytoplasm"/>
    <property type="evidence" value="ECO:0007669"/>
    <property type="project" value="TreeGrafter"/>
</dbReference>
<dbReference type="GO" id="GO:0004016">
    <property type="term" value="F:adenylate cyclase activity"/>
    <property type="evidence" value="ECO:0007669"/>
    <property type="project" value="TreeGrafter"/>
</dbReference>
<organism evidence="4 5">
    <name type="scientific">Mycolicibacterium parafortuitum</name>
    <name type="common">Mycobacterium parafortuitum</name>
    <dbReference type="NCBI Taxonomy" id="39692"/>
    <lineage>
        <taxon>Bacteria</taxon>
        <taxon>Bacillati</taxon>
        <taxon>Actinomycetota</taxon>
        <taxon>Actinomycetes</taxon>
        <taxon>Mycobacteriales</taxon>
        <taxon>Mycobacteriaceae</taxon>
        <taxon>Mycolicibacterium</taxon>
    </lineage>
</organism>
<dbReference type="Pfam" id="PF00196">
    <property type="entry name" value="GerE"/>
    <property type="match status" value="1"/>
</dbReference>
<dbReference type="GO" id="GO:0003677">
    <property type="term" value="F:DNA binding"/>
    <property type="evidence" value="ECO:0007669"/>
    <property type="project" value="InterPro"/>
</dbReference>
<evidence type="ECO:0000256" key="1">
    <source>
        <dbReference type="ARBA" id="ARBA00022741"/>
    </source>
</evidence>
<dbReference type="GO" id="GO:0005524">
    <property type="term" value="F:ATP binding"/>
    <property type="evidence" value="ECO:0007669"/>
    <property type="project" value="UniProtKB-KW"/>
</dbReference>